<comment type="similarity">
    <text evidence="1">Belongs to the CpsD/CapB family.</text>
</comment>
<evidence type="ECO:0000256" key="4">
    <source>
        <dbReference type="ARBA" id="ARBA00022741"/>
    </source>
</evidence>
<keyword evidence="6" id="KW-0067">ATP-binding</keyword>
<feature type="domain" description="AAA" evidence="10">
    <location>
        <begin position="570"/>
        <end position="695"/>
    </location>
</feature>
<evidence type="ECO:0000256" key="1">
    <source>
        <dbReference type="ARBA" id="ARBA00007316"/>
    </source>
</evidence>
<keyword evidence="4" id="KW-0547">Nucleotide-binding</keyword>
<dbReference type="InterPro" id="IPR027417">
    <property type="entry name" value="P-loop_NTPase"/>
</dbReference>
<comment type="catalytic activity">
    <reaction evidence="8">
        <text>L-tyrosyl-[protein] + ATP = O-phospho-L-tyrosyl-[protein] + ADP + H(+)</text>
        <dbReference type="Rhea" id="RHEA:10596"/>
        <dbReference type="Rhea" id="RHEA-COMP:10136"/>
        <dbReference type="Rhea" id="RHEA-COMP:20101"/>
        <dbReference type="ChEBI" id="CHEBI:15378"/>
        <dbReference type="ChEBI" id="CHEBI:30616"/>
        <dbReference type="ChEBI" id="CHEBI:46858"/>
        <dbReference type="ChEBI" id="CHEBI:61978"/>
        <dbReference type="ChEBI" id="CHEBI:456216"/>
        <dbReference type="EC" id="2.7.10.2"/>
    </reaction>
</comment>
<comment type="caution">
    <text evidence="12">The sequence shown here is derived from an EMBL/GenBank/DDBJ whole genome shotgun (WGS) entry which is preliminary data.</text>
</comment>
<sequence length="795" mass="91604">MEENHIDEQFDFKKELFKYAYYWKYFLISTIIMLSLSYIYIRYTNPIYSVESKIKIIQDKDKGFMLPANLLLATKSQVNIENEIETVRSKRLFGKVISQLNLTTSYFYKGKFRNTEAWNAPIKITSLHNKDSIFKSFSFNILAIKQGYKITLSNGKTNYIKGTHVKTTINNIDLLIEPNSYAYHKNDKRELLVQITPFKYILESLIAKISVSQVGEDSQIINLKIQDVNINKSSDIIDKIVDVFNDDGINDRRLVNLKTVKFIDDRFKSLTKELDSIESVKRDFKKSKEMSFIEADAGLDITKKATSKETLFTIETQIELSNLLQDALNSKQPTILPANIGLDNVIINELISEYNTLILQRDKLLKTAGKENPILKGLDSQIEVVKNNINESIYTYNKQLKIRQNQQQFDFTKSKNIVLEIPSNEKILRSIERQQQIKENLYLLLLQKREEAAIAYAVTEPSVKIIDYANASLTPVAPKKIILYLAALIIGVLIPFIIIFIRFAFDSTIKEVNDVEYKKSQIPVIGEIPFFDEFKIFKDKNDRSVHAESFRILSSNVNFSLPLKEAGRGQVIIVTSSIMGEGKTFITTNLALALASYNKKVLLIGADMRKPKLHLSLNMNKVDRGLSTYLHNKDVHWKDVIINKNPYNENLDIIFSGTIPPNPSNIISNGRFETMINEAKLEYDYVIIDTAPTIYVNDTFLIANLTDLTVYLTRFDYTERRLIQYATTLKDESKLKNMVFILNGITQSGVHQYNYKYSYKYGYNYGYGYGYGYGENSDSKKGFFNKIFNKFKNKF</sequence>
<dbReference type="Proteomes" id="UP000248840">
    <property type="component" value="Unassembled WGS sequence"/>
</dbReference>
<evidence type="ECO:0000259" key="10">
    <source>
        <dbReference type="Pfam" id="PF13614"/>
    </source>
</evidence>
<evidence type="ECO:0000256" key="5">
    <source>
        <dbReference type="ARBA" id="ARBA00022777"/>
    </source>
</evidence>
<evidence type="ECO:0000256" key="6">
    <source>
        <dbReference type="ARBA" id="ARBA00022840"/>
    </source>
</evidence>
<feature type="transmembrane region" description="Helical" evidence="9">
    <location>
        <begin position="481"/>
        <end position="501"/>
    </location>
</feature>
<dbReference type="Gene3D" id="3.40.50.300">
    <property type="entry name" value="P-loop containing nucleotide triphosphate hydrolases"/>
    <property type="match status" value="1"/>
</dbReference>
<accession>A0A328YBW1</accession>
<evidence type="ECO:0000259" key="11">
    <source>
        <dbReference type="Pfam" id="PF13807"/>
    </source>
</evidence>
<evidence type="ECO:0000256" key="3">
    <source>
        <dbReference type="ARBA" id="ARBA00022679"/>
    </source>
</evidence>
<reference evidence="12 13" key="1">
    <citation type="submission" date="2018-06" db="EMBL/GenBank/DDBJ databases">
        <title>Genomic Encyclopedia of Archaeal and Bacterial Type Strains, Phase II (KMG-II): from individual species to whole genera.</title>
        <authorList>
            <person name="Goeker M."/>
        </authorList>
    </citation>
    <scope>NUCLEOTIDE SEQUENCE [LARGE SCALE GENOMIC DNA]</scope>
    <source>
        <strain evidence="12 13">DSM 25663</strain>
    </source>
</reference>
<dbReference type="RefSeq" id="WP_112114151.1">
    <property type="nucleotide sequence ID" value="NZ_QLSZ01000016.1"/>
</dbReference>
<dbReference type="PANTHER" id="PTHR32309">
    <property type="entry name" value="TYROSINE-PROTEIN KINASE"/>
    <property type="match status" value="1"/>
</dbReference>
<dbReference type="Pfam" id="PF13614">
    <property type="entry name" value="AAA_31"/>
    <property type="match status" value="1"/>
</dbReference>
<keyword evidence="9" id="KW-0472">Membrane</keyword>
<keyword evidence="9" id="KW-1133">Transmembrane helix</keyword>
<evidence type="ECO:0000313" key="13">
    <source>
        <dbReference type="Proteomes" id="UP000248840"/>
    </source>
</evidence>
<dbReference type="Pfam" id="PF13807">
    <property type="entry name" value="GNVR"/>
    <property type="match status" value="1"/>
</dbReference>
<dbReference type="GO" id="GO:0004715">
    <property type="term" value="F:non-membrane spanning protein tyrosine kinase activity"/>
    <property type="evidence" value="ECO:0007669"/>
    <property type="project" value="UniProtKB-EC"/>
</dbReference>
<dbReference type="InterPro" id="IPR050445">
    <property type="entry name" value="Bact_polysacc_biosynth/exp"/>
</dbReference>
<dbReference type="GO" id="GO:0005524">
    <property type="term" value="F:ATP binding"/>
    <property type="evidence" value="ECO:0007669"/>
    <property type="project" value="UniProtKB-KW"/>
</dbReference>
<proteinExistence type="inferred from homology"/>
<dbReference type="PANTHER" id="PTHR32309:SF13">
    <property type="entry name" value="FERRIC ENTEROBACTIN TRANSPORT PROTEIN FEPE"/>
    <property type="match status" value="1"/>
</dbReference>
<dbReference type="NCBIfam" id="TIGR01007">
    <property type="entry name" value="eps_fam"/>
    <property type="match status" value="1"/>
</dbReference>
<organism evidence="12 13">
    <name type="scientific">Flavobacterium aciduliphilum</name>
    <dbReference type="NCBI Taxonomy" id="1101402"/>
    <lineage>
        <taxon>Bacteria</taxon>
        <taxon>Pseudomonadati</taxon>
        <taxon>Bacteroidota</taxon>
        <taxon>Flavobacteriia</taxon>
        <taxon>Flavobacteriales</taxon>
        <taxon>Flavobacteriaceae</taxon>
        <taxon>Flavobacterium</taxon>
    </lineage>
</organism>
<dbReference type="SUPFAM" id="SSF52540">
    <property type="entry name" value="P-loop containing nucleoside triphosphate hydrolases"/>
    <property type="match status" value="1"/>
</dbReference>
<keyword evidence="13" id="KW-1185">Reference proteome</keyword>
<dbReference type="OrthoDB" id="9794577at2"/>
<feature type="domain" description="Tyrosine-protein kinase G-rich" evidence="11">
    <location>
        <begin position="426"/>
        <end position="502"/>
    </location>
</feature>
<keyword evidence="5" id="KW-0418">Kinase</keyword>
<dbReference type="InterPro" id="IPR025669">
    <property type="entry name" value="AAA_dom"/>
</dbReference>
<evidence type="ECO:0000256" key="8">
    <source>
        <dbReference type="ARBA" id="ARBA00051245"/>
    </source>
</evidence>
<dbReference type="InterPro" id="IPR032807">
    <property type="entry name" value="GNVR"/>
</dbReference>
<gene>
    <name evidence="12" type="ORF">CLV55_11626</name>
</gene>
<feature type="transmembrane region" description="Helical" evidence="9">
    <location>
        <begin position="21"/>
        <end position="41"/>
    </location>
</feature>
<dbReference type="CDD" id="cd05387">
    <property type="entry name" value="BY-kinase"/>
    <property type="match status" value="1"/>
</dbReference>
<name>A0A328YBW1_9FLAO</name>
<dbReference type="EC" id="2.7.10.2" evidence="2"/>
<dbReference type="InterPro" id="IPR005702">
    <property type="entry name" value="Wzc-like_C"/>
</dbReference>
<dbReference type="GO" id="GO:0005886">
    <property type="term" value="C:plasma membrane"/>
    <property type="evidence" value="ECO:0007669"/>
    <property type="project" value="TreeGrafter"/>
</dbReference>
<evidence type="ECO:0000256" key="7">
    <source>
        <dbReference type="ARBA" id="ARBA00023137"/>
    </source>
</evidence>
<keyword evidence="9" id="KW-0812">Transmembrane</keyword>
<keyword evidence="3" id="KW-0808">Transferase</keyword>
<dbReference type="AlphaFoldDB" id="A0A328YBW1"/>
<evidence type="ECO:0000256" key="9">
    <source>
        <dbReference type="SAM" id="Phobius"/>
    </source>
</evidence>
<evidence type="ECO:0000313" key="12">
    <source>
        <dbReference type="EMBL" id="RAR69305.1"/>
    </source>
</evidence>
<dbReference type="EMBL" id="QLSZ01000016">
    <property type="protein sequence ID" value="RAR69305.1"/>
    <property type="molecule type" value="Genomic_DNA"/>
</dbReference>
<protein>
    <recommendedName>
        <fullName evidence="2">non-specific protein-tyrosine kinase</fullName>
        <ecNumber evidence="2">2.7.10.2</ecNumber>
    </recommendedName>
</protein>
<keyword evidence="7" id="KW-0829">Tyrosine-protein kinase</keyword>
<evidence type="ECO:0000256" key="2">
    <source>
        <dbReference type="ARBA" id="ARBA00011903"/>
    </source>
</evidence>